<dbReference type="InterPro" id="IPR058193">
    <property type="entry name" value="VanY/YodJ_core_dom"/>
</dbReference>
<evidence type="ECO:0000256" key="1">
    <source>
        <dbReference type="SAM" id="MobiDB-lite"/>
    </source>
</evidence>
<dbReference type="InterPro" id="IPR052179">
    <property type="entry name" value="DD-CPase-like"/>
</dbReference>
<protein>
    <submittedName>
        <fullName evidence="3">M15 family metallopeptidase</fullName>
    </submittedName>
</protein>
<reference evidence="3 4" key="1">
    <citation type="submission" date="2021-05" db="EMBL/GenBank/DDBJ databases">
        <title>Novel Bacillus species.</title>
        <authorList>
            <person name="Liu G."/>
        </authorList>
    </citation>
    <scope>NUCLEOTIDE SEQUENCE [LARGE SCALE GENOMIC DNA]</scope>
    <source>
        <strain evidence="3 4">FJAT-49682</strain>
    </source>
</reference>
<feature type="domain" description="D-alanyl-D-alanine carboxypeptidase-like core" evidence="2">
    <location>
        <begin position="125"/>
        <end position="253"/>
    </location>
</feature>
<proteinExistence type="predicted"/>
<dbReference type="SUPFAM" id="SSF55166">
    <property type="entry name" value="Hedgehog/DD-peptidase"/>
    <property type="match status" value="1"/>
</dbReference>
<evidence type="ECO:0000259" key="2">
    <source>
        <dbReference type="Pfam" id="PF02557"/>
    </source>
</evidence>
<feature type="compositionally biased region" description="Basic and acidic residues" evidence="1">
    <location>
        <begin position="58"/>
        <end position="73"/>
    </location>
</feature>
<keyword evidence="4" id="KW-1185">Reference proteome</keyword>
<organism evidence="3 4">
    <name type="scientific">Lederbergia citrea</name>
    <dbReference type="NCBI Taxonomy" id="2833581"/>
    <lineage>
        <taxon>Bacteria</taxon>
        <taxon>Bacillati</taxon>
        <taxon>Bacillota</taxon>
        <taxon>Bacilli</taxon>
        <taxon>Bacillales</taxon>
        <taxon>Bacillaceae</taxon>
        <taxon>Lederbergia</taxon>
    </lineage>
</organism>
<dbReference type="PANTHER" id="PTHR34385">
    <property type="entry name" value="D-ALANYL-D-ALANINE CARBOXYPEPTIDASE"/>
    <property type="match status" value="1"/>
</dbReference>
<dbReference type="Pfam" id="PF02557">
    <property type="entry name" value="VanY"/>
    <property type="match status" value="1"/>
</dbReference>
<dbReference type="InterPro" id="IPR003709">
    <property type="entry name" value="VanY-like_core_dom"/>
</dbReference>
<evidence type="ECO:0000313" key="4">
    <source>
        <dbReference type="Proteomes" id="UP000676456"/>
    </source>
</evidence>
<dbReference type="InterPro" id="IPR009045">
    <property type="entry name" value="Zn_M74/Hedgehog-like"/>
</dbReference>
<feature type="compositionally biased region" description="Basic and acidic residues" evidence="1">
    <location>
        <begin position="23"/>
        <end position="37"/>
    </location>
</feature>
<name>A0A942UQW8_9BACI</name>
<dbReference type="EMBL" id="JAGYPN010000003">
    <property type="protein sequence ID" value="MBS4223937.1"/>
    <property type="molecule type" value="Genomic_DNA"/>
</dbReference>
<dbReference type="Gene3D" id="3.30.1380.10">
    <property type="match status" value="1"/>
</dbReference>
<sequence length="281" mass="31320">MLNGDIKSKIISNENGKVLDFYNDNKENEPSSDKIDHASSTIQEKNSEDPSSSNSENKSNESKTAEKKSERKQWATNADAVKVIGQPEAIAVLVNKQNKLPDNYSPKDLVYPDVPFTFNEKADKRKMRANAAKALEKLFAGAKDDGILLAGVSGYRSFATQQVLFNNYVNRDGQKAAELFSARPGHSEHQTGLAMDVSGHTGICAAQDCFDGTPEADWLAKHAHEYGFIIRYPKGKEQITGYQYEPWHLRYVGTDISKEIHKKGITLEEYYNVAVPVSEQK</sequence>
<comment type="caution">
    <text evidence="3">The sequence shown here is derived from an EMBL/GenBank/DDBJ whole genome shotgun (WGS) entry which is preliminary data.</text>
</comment>
<accession>A0A942UQW8</accession>
<dbReference type="Proteomes" id="UP000676456">
    <property type="component" value="Unassembled WGS sequence"/>
</dbReference>
<dbReference type="PANTHER" id="PTHR34385:SF1">
    <property type="entry name" value="PEPTIDOGLYCAN L-ALANYL-D-GLUTAMATE ENDOPEPTIDASE CWLK"/>
    <property type="match status" value="1"/>
</dbReference>
<evidence type="ECO:0000313" key="3">
    <source>
        <dbReference type="EMBL" id="MBS4223937.1"/>
    </source>
</evidence>
<dbReference type="AlphaFoldDB" id="A0A942UQW8"/>
<dbReference type="CDD" id="cd14852">
    <property type="entry name" value="LD-carboxypeptidase"/>
    <property type="match status" value="1"/>
</dbReference>
<dbReference type="GO" id="GO:0008233">
    <property type="term" value="F:peptidase activity"/>
    <property type="evidence" value="ECO:0007669"/>
    <property type="project" value="InterPro"/>
</dbReference>
<dbReference type="GO" id="GO:0006508">
    <property type="term" value="P:proteolysis"/>
    <property type="evidence" value="ECO:0007669"/>
    <property type="project" value="InterPro"/>
</dbReference>
<gene>
    <name evidence="3" type="ORF">KHA91_14435</name>
</gene>
<feature type="region of interest" description="Disordered" evidence="1">
    <location>
        <begin position="17"/>
        <end position="74"/>
    </location>
</feature>